<dbReference type="PANTHER" id="PTHR37299:SF1">
    <property type="entry name" value="STAGE 0 SPORULATION PROTEIN A HOMOLOG"/>
    <property type="match status" value="1"/>
</dbReference>
<reference evidence="6" key="1">
    <citation type="submission" date="2017-04" db="EMBL/GenBank/DDBJ databases">
        <title>Complete Genome Sequences of Twelve Strains of a Stable Defined Moderately Diverse Mouse Microbiota 2 (sDMDMm2).</title>
        <authorList>
            <person name="Uchimura Y."/>
            <person name="Wyss M."/>
            <person name="Brugiroux S."/>
            <person name="Limenitakis J.P."/>
            <person name="Stecher B."/>
            <person name="McCoy K.D."/>
            <person name="Macpherson A.J."/>
        </authorList>
    </citation>
    <scope>NUCLEOTIDE SEQUENCE</scope>
    <source>
        <strain evidence="6">YL58</strain>
    </source>
</reference>
<sequence length="233" mass="26878">MLNLVICDDERALRNDLRKVLETELDLCGKTFKIAEFDCGEALVRALNDSAFDIIFLDIEMKDLDGVATARVIRKKTSAPEIIFVTSYPDFVFQGYEVQALNYILKPYQREKIVSVLHTALERLGRDTEKYYLVESKGQRLRLPLNQTLYFSSDKRSVKAVTPEDQYTFYGKLSDLETELPDHFVRIHNRYLVNLKYVQSLQGNSVLIGEEELPVSRSCKQELAIAFAKYMLD</sequence>
<proteinExistence type="predicted"/>
<dbReference type="OrthoDB" id="9802383at2"/>
<evidence type="ECO:0000259" key="5">
    <source>
        <dbReference type="PROSITE" id="PS50930"/>
    </source>
</evidence>
<dbReference type="GO" id="GO:0000156">
    <property type="term" value="F:phosphorelay response regulator activity"/>
    <property type="evidence" value="ECO:0007669"/>
    <property type="project" value="InterPro"/>
</dbReference>
<dbReference type="RefSeq" id="WP_065540753.1">
    <property type="nucleotide sequence ID" value="NZ_CP015405.2"/>
</dbReference>
<keyword evidence="7" id="KW-1185">Reference proteome</keyword>
<dbReference type="Pfam" id="PF04397">
    <property type="entry name" value="LytTR"/>
    <property type="match status" value="1"/>
</dbReference>
<name>A0A1C7I8G3_9FIRM</name>
<dbReference type="InterPro" id="IPR001789">
    <property type="entry name" value="Sig_transdc_resp-reg_receiver"/>
</dbReference>
<dbReference type="PROSITE" id="PS50930">
    <property type="entry name" value="HTH_LYTTR"/>
    <property type="match status" value="1"/>
</dbReference>
<evidence type="ECO:0000313" key="7">
    <source>
        <dbReference type="Proteomes" id="UP000092574"/>
    </source>
</evidence>
<comment type="function">
    <text evidence="2">May play the central regulatory role in sporulation. It may be an element of the effector pathway responsible for the activation of sporulation genes in response to nutritional stress. Spo0A may act in concert with spo0H (a sigma factor) to control the expression of some genes that are critical to the sporulation process.</text>
</comment>
<dbReference type="Pfam" id="PF00072">
    <property type="entry name" value="Response_reg"/>
    <property type="match status" value="1"/>
</dbReference>
<dbReference type="InterPro" id="IPR046947">
    <property type="entry name" value="LytR-like"/>
</dbReference>
<dbReference type="AlphaFoldDB" id="A0A1C7I8G3"/>
<dbReference type="KEGG" id="byl:A4V09_01340"/>
<dbReference type="PROSITE" id="PS50110">
    <property type="entry name" value="RESPONSE_REGULATORY"/>
    <property type="match status" value="1"/>
</dbReference>
<dbReference type="SMART" id="SM00448">
    <property type="entry name" value="REC"/>
    <property type="match status" value="1"/>
</dbReference>
<evidence type="ECO:0000313" key="6">
    <source>
        <dbReference type="EMBL" id="ANU74522.1"/>
    </source>
</evidence>
<dbReference type="Proteomes" id="UP000092574">
    <property type="component" value="Chromosome"/>
</dbReference>
<organism evidence="6 7">
    <name type="scientific">Blautia pseudococcoides</name>
    <dbReference type="NCBI Taxonomy" id="1796616"/>
    <lineage>
        <taxon>Bacteria</taxon>
        <taxon>Bacillati</taxon>
        <taxon>Bacillota</taxon>
        <taxon>Clostridia</taxon>
        <taxon>Lachnospirales</taxon>
        <taxon>Lachnospiraceae</taxon>
        <taxon>Blautia</taxon>
    </lineage>
</organism>
<dbReference type="SMART" id="SM00850">
    <property type="entry name" value="LytTR"/>
    <property type="match status" value="1"/>
</dbReference>
<accession>A0A1C7I8G3</accession>
<keyword evidence="6" id="KW-0238">DNA-binding</keyword>
<dbReference type="EMBL" id="CP015405">
    <property type="protein sequence ID" value="ANU74522.1"/>
    <property type="molecule type" value="Genomic_DNA"/>
</dbReference>
<gene>
    <name evidence="6" type="ORF">A4V09_01340</name>
</gene>
<keyword evidence="3" id="KW-0597">Phosphoprotein</keyword>
<dbReference type="Gene3D" id="2.40.50.1020">
    <property type="entry name" value="LytTr DNA-binding domain"/>
    <property type="match status" value="1"/>
</dbReference>
<feature type="modified residue" description="4-aspartylphosphate" evidence="3">
    <location>
        <position position="58"/>
    </location>
</feature>
<dbReference type="PANTHER" id="PTHR37299">
    <property type="entry name" value="TRANSCRIPTIONAL REGULATOR-RELATED"/>
    <property type="match status" value="1"/>
</dbReference>
<feature type="domain" description="Response regulatory" evidence="4">
    <location>
        <begin position="3"/>
        <end position="121"/>
    </location>
</feature>
<dbReference type="SUPFAM" id="SSF52172">
    <property type="entry name" value="CheY-like"/>
    <property type="match status" value="1"/>
</dbReference>
<evidence type="ECO:0000259" key="4">
    <source>
        <dbReference type="PROSITE" id="PS50110"/>
    </source>
</evidence>
<evidence type="ECO:0000256" key="2">
    <source>
        <dbReference type="ARBA" id="ARBA00024867"/>
    </source>
</evidence>
<dbReference type="Gene3D" id="3.40.50.2300">
    <property type="match status" value="1"/>
</dbReference>
<evidence type="ECO:0000256" key="1">
    <source>
        <dbReference type="ARBA" id="ARBA00018672"/>
    </source>
</evidence>
<dbReference type="InterPro" id="IPR007492">
    <property type="entry name" value="LytTR_DNA-bd_dom"/>
</dbReference>
<evidence type="ECO:0000256" key="3">
    <source>
        <dbReference type="PROSITE-ProRule" id="PRU00169"/>
    </source>
</evidence>
<dbReference type="STRING" id="1796616.A4V09_01340"/>
<dbReference type="GO" id="GO:0003677">
    <property type="term" value="F:DNA binding"/>
    <property type="evidence" value="ECO:0007669"/>
    <property type="project" value="UniProtKB-KW"/>
</dbReference>
<feature type="domain" description="HTH LytTR-type" evidence="5">
    <location>
        <begin position="134"/>
        <end position="229"/>
    </location>
</feature>
<dbReference type="InterPro" id="IPR011006">
    <property type="entry name" value="CheY-like_superfamily"/>
</dbReference>
<protein>
    <recommendedName>
        <fullName evidence="1">Stage 0 sporulation protein A homolog</fullName>
    </recommendedName>
</protein>